<dbReference type="InterPro" id="IPR050951">
    <property type="entry name" value="Retrovirus_Pol_polyprotein"/>
</dbReference>
<dbReference type="InterPro" id="IPR041588">
    <property type="entry name" value="Integrase_H2C2"/>
</dbReference>
<feature type="domain" description="Integrase zinc-binding" evidence="2">
    <location>
        <begin position="55"/>
        <end position="90"/>
    </location>
</feature>
<gene>
    <name evidence="3" type="ORF">GOODEAATRI_022240</name>
</gene>
<reference evidence="3 4" key="1">
    <citation type="submission" date="2021-06" db="EMBL/GenBank/DDBJ databases">
        <authorList>
            <person name="Palmer J.M."/>
        </authorList>
    </citation>
    <scope>NUCLEOTIDE SEQUENCE [LARGE SCALE GENOMIC DNA]</scope>
    <source>
        <strain evidence="3 4">GA_2019</strain>
        <tissue evidence="3">Muscle</tissue>
    </source>
</reference>
<evidence type="ECO:0000313" key="3">
    <source>
        <dbReference type="EMBL" id="MEQ2172551.1"/>
    </source>
</evidence>
<evidence type="ECO:0000259" key="2">
    <source>
        <dbReference type="Pfam" id="PF17921"/>
    </source>
</evidence>
<proteinExistence type="predicted"/>
<evidence type="ECO:0000256" key="1">
    <source>
        <dbReference type="ARBA" id="ARBA00039658"/>
    </source>
</evidence>
<protein>
    <recommendedName>
        <fullName evidence="1">Gypsy retrotransposon integrase-like protein 1</fullName>
    </recommendedName>
</protein>
<evidence type="ECO:0000313" key="4">
    <source>
        <dbReference type="Proteomes" id="UP001476798"/>
    </source>
</evidence>
<dbReference type="Pfam" id="PF17921">
    <property type="entry name" value="Integrase_H2C2"/>
    <property type="match status" value="2"/>
</dbReference>
<dbReference type="PANTHER" id="PTHR37984:SF5">
    <property type="entry name" value="PROTEIN NYNRIN-LIKE"/>
    <property type="match status" value="1"/>
</dbReference>
<dbReference type="SUPFAM" id="SSF53098">
    <property type="entry name" value="Ribonuclease H-like"/>
    <property type="match status" value="1"/>
</dbReference>
<accession>A0ABV0NMA9</accession>
<dbReference type="EMBL" id="JAHRIO010042237">
    <property type="protein sequence ID" value="MEQ2172551.1"/>
    <property type="molecule type" value="Genomic_DNA"/>
</dbReference>
<dbReference type="PANTHER" id="PTHR37984">
    <property type="entry name" value="PROTEIN CBG26694"/>
    <property type="match status" value="1"/>
</dbReference>
<dbReference type="Gene3D" id="1.10.340.70">
    <property type="match status" value="2"/>
</dbReference>
<comment type="caution">
    <text evidence="3">The sequence shown here is derived from an EMBL/GenBank/DDBJ whole genome shotgun (WGS) entry which is preliminary data.</text>
</comment>
<sequence length="173" mass="20823">MGYLNEKYKDPDMDDLLDMACLADPSLKLQYTQEEREYIKERAVLEMLKGERAVMEDVIRSLHDDHSHQGVERTLQLIRSQYYWPNMYSDEDVIRSLHDDHSHQGVERTLQLIRSRYYWPNMYSDKRKWPRHISHVTFAYNTTVHQSTGMTPYFLMFGRKPQLSVDFFFYGIE</sequence>
<feature type="domain" description="Integrase zinc-binding" evidence="2">
    <location>
        <begin position="92"/>
        <end position="129"/>
    </location>
</feature>
<name>A0ABV0NMA9_9TELE</name>
<dbReference type="Proteomes" id="UP001476798">
    <property type="component" value="Unassembled WGS sequence"/>
</dbReference>
<organism evidence="3 4">
    <name type="scientific">Goodea atripinnis</name>
    <dbReference type="NCBI Taxonomy" id="208336"/>
    <lineage>
        <taxon>Eukaryota</taxon>
        <taxon>Metazoa</taxon>
        <taxon>Chordata</taxon>
        <taxon>Craniata</taxon>
        <taxon>Vertebrata</taxon>
        <taxon>Euteleostomi</taxon>
        <taxon>Actinopterygii</taxon>
        <taxon>Neopterygii</taxon>
        <taxon>Teleostei</taxon>
        <taxon>Neoteleostei</taxon>
        <taxon>Acanthomorphata</taxon>
        <taxon>Ovalentaria</taxon>
        <taxon>Atherinomorphae</taxon>
        <taxon>Cyprinodontiformes</taxon>
        <taxon>Goodeidae</taxon>
        <taxon>Goodea</taxon>
    </lineage>
</organism>
<keyword evidence="4" id="KW-1185">Reference proteome</keyword>
<dbReference type="InterPro" id="IPR012337">
    <property type="entry name" value="RNaseH-like_sf"/>
</dbReference>